<dbReference type="AlphaFoldDB" id="A0A433WD44"/>
<sequence length="165" mass="19186">MKNQDFTTTVLVDQTPLEVFNAIKNVRGWWSENIEGSTDTLNGQFVYNYKDIHLSKIQVTALVPAEKVEWLITDNYLKFTRDKSEWIGTRVIFNISRENGRTAVRFTHEGLVPQYECYEVCNEAWNHYIQDSLYHLITAGKGKPSPKDYGKSFDTALVEKWKLDN</sequence>
<dbReference type="OrthoDB" id="287565at2"/>
<protein>
    <submittedName>
        <fullName evidence="1">SRPBCC domain-containing protein</fullName>
    </submittedName>
</protein>
<evidence type="ECO:0000313" key="1">
    <source>
        <dbReference type="EMBL" id="NSL86254.1"/>
    </source>
</evidence>
<organism evidence="1 2">
    <name type="scientific">Chitinophaga solisilvae</name>
    <dbReference type="NCBI Taxonomy" id="1233460"/>
    <lineage>
        <taxon>Bacteria</taxon>
        <taxon>Pseudomonadati</taxon>
        <taxon>Bacteroidota</taxon>
        <taxon>Chitinophagia</taxon>
        <taxon>Chitinophagales</taxon>
        <taxon>Chitinophagaceae</taxon>
        <taxon>Chitinophaga</taxon>
    </lineage>
</organism>
<evidence type="ECO:0000313" key="2">
    <source>
        <dbReference type="Proteomes" id="UP000281028"/>
    </source>
</evidence>
<name>A0A433WD44_9BACT</name>
<comment type="caution">
    <text evidence="1">The sequence shown here is derived from an EMBL/GenBank/DDBJ whole genome shotgun (WGS) entry which is preliminary data.</text>
</comment>
<reference evidence="1" key="1">
    <citation type="submission" date="2020-05" db="EMBL/GenBank/DDBJ databases">
        <title>Chitinophaga laudate sp. nov., isolated from a tropical peat swamp.</title>
        <authorList>
            <person name="Goh C.B.S."/>
            <person name="Lee M.S."/>
            <person name="Parimannan S."/>
            <person name="Pasbakhsh P."/>
            <person name="Yule C.M."/>
            <person name="Rajandas H."/>
            <person name="Loke S."/>
            <person name="Croft L."/>
            <person name="Tan J.B.L."/>
        </authorList>
    </citation>
    <scope>NUCLEOTIDE SEQUENCE</scope>
    <source>
        <strain evidence="1">Mgbs1</strain>
    </source>
</reference>
<accession>A0A433WD44</accession>
<dbReference type="CDD" id="cd07814">
    <property type="entry name" value="SRPBCC_CalC_Aha1-like"/>
    <property type="match status" value="1"/>
</dbReference>
<gene>
    <name evidence="1" type="ORF">ECE50_005405</name>
</gene>
<dbReference type="Proteomes" id="UP000281028">
    <property type="component" value="Unassembled WGS sequence"/>
</dbReference>
<dbReference type="SUPFAM" id="SSF55961">
    <property type="entry name" value="Bet v1-like"/>
    <property type="match status" value="1"/>
</dbReference>
<dbReference type="EMBL" id="RIAR02000001">
    <property type="protein sequence ID" value="NSL86254.1"/>
    <property type="molecule type" value="Genomic_DNA"/>
</dbReference>
<dbReference type="InterPro" id="IPR023393">
    <property type="entry name" value="START-like_dom_sf"/>
</dbReference>
<dbReference type="Gene3D" id="3.30.530.20">
    <property type="match status" value="1"/>
</dbReference>
<keyword evidence="2" id="KW-1185">Reference proteome</keyword>
<proteinExistence type="predicted"/>